<evidence type="ECO:0000313" key="15">
    <source>
        <dbReference type="Proteomes" id="UP001242480"/>
    </source>
</evidence>
<keyword evidence="15" id="KW-1185">Reference proteome</keyword>
<keyword evidence="3" id="KW-1003">Cell membrane</keyword>
<feature type="domain" description="CNNM transmembrane" evidence="13">
    <location>
        <begin position="1"/>
        <end position="190"/>
    </location>
</feature>
<evidence type="ECO:0000256" key="2">
    <source>
        <dbReference type="ARBA" id="ARBA00006446"/>
    </source>
</evidence>
<protein>
    <submittedName>
        <fullName evidence="14">Mg2+/Co2+ transporter CorB</fullName>
    </submittedName>
</protein>
<evidence type="ECO:0000256" key="5">
    <source>
        <dbReference type="ARBA" id="ARBA00022737"/>
    </source>
</evidence>
<dbReference type="InterPro" id="IPR005170">
    <property type="entry name" value="Transptr-assoc_dom"/>
</dbReference>
<dbReference type="Proteomes" id="UP001242480">
    <property type="component" value="Unassembled WGS sequence"/>
</dbReference>
<evidence type="ECO:0000256" key="4">
    <source>
        <dbReference type="ARBA" id="ARBA00022692"/>
    </source>
</evidence>
<name>A0ABU0JIR6_9HYPH</name>
<feature type="domain" description="CBS" evidence="12">
    <location>
        <begin position="272"/>
        <end position="337"/>
    </location>
</feature>
<evidence type="ECO:0000256" key="9">
    <source>
        <dbReference type="PROSITE-ProRule" id="PRU00703"/>
    </source>
</evidence>
<evidence type="ECO:0000259" key="13">
    <source>
        <dbReference type="PROSITE" id="PS51846"/>
    </source>
</evidence>
<dbReference type="SUPFAM" id="SSF56176">
    <property type="entry name" value="FAD-binding/transporter-associated domain-like"/>
    <property type="match status" value="1"/>
</dbReference>
<feature type="transmembrane region" description="Helical" evidence="11">
    <location>
        <begin position="92"/>
        <end position="111"/>
    </location>
</feature>
<dbReference type="InterPro" id="IPR000644">
    <property type="entry name" value="CBS_dom"/>
</dbReference>
<reference evidence="14 15" key="1">
    <citation type="submission" date="2023-07" db="EMBL/GenBank/DDBJ databases">
        <title>Genomic Encyclopedia of Type Strains, Phase IV (KMG-IV): sequencing the most valuable type-strain genomes for metagenomic binning, comparative biology and taxonomic classification.</title>
        <authorList>
            <person name="Goeker M."/>
        </authorList>
    </citation>
    <scope>NUCLEOTIDE SEQUENCE [LARGE SCALE GENOMIC DNA]</scope>
    <source>
        <strain evidence="14 15">DSM 19619</strain>
    </source>
</reference>
<dbReference type="Pfam" id="PF00571">
    <property type="entry name" value="CBS"/>
    <property type="match status" value="2"/>
</dbReference>
<dbReference type="PROSITE" id="PS51371">
    <property type="entry name" value="CBS"/>
    <property type="match status" value="2"/>
</dbReference>
<keyword evidence="4 10" id="KW-0812">Transmembrane</keyword>
<evidence type="ECO:0000256" key="3">
    <source>
        <dbReference type="ARBA" id="ARBA00022475"/>
    </source>
</evidence>
<comment type="caution">
    <text evidence="14">The sequence shown here is derived from an EMBL/GenBank/DDBJ whole genome shotgun (WGS) entry which is preliminary data.</text>
</comment>
<evidence type="ECO:0000256" key="1">
    <source>
        <dbReference type="ARBA" id="ARBA00004651"/>
    </source>
</evidence>
<evidence type="ECO:0000313" key="14">
    <source>
        <dbReference type="EMBL" id="MDQ0474162.1"/>
    </source>
</evidence>
<evidence type="ECO:0000256" key="10">
    <source>
        <dbReference type="PROSITE-ProRule" id="PRU01193"/>
    </source>
</evidence>
<comment type="similarity">
    <text evidence="2">Belongs to the UPF0053 family. Hemolysin C subfamily.</text>
</comment>
<dbReference type="Pfam" id="PF01595">
    <property type="entry name" value="CNNM"/>
    <property type="match status" value="1"/>
</dbReference>
<dbReference type="SMART" id="SM00116">
    <property type="entry name" value="CBS"/>
    <property type="match status" value="2"/>
</dbReference>
<organism evidence="14 15">
    <name type="scientific">Labrys wisconsinensis</name>
    <dbReference type="NCBI Taxonomy" id="425677"/>
    <lineage>
        <taxon>Bacteria</taxon>
        <taxon>Pseudomonadati</taxon>
        <taxon>Pseudomonadota</taxon>
        <taxon>Alphaproteobacteria</taxon>
        <taxon>Hyphomicrobiales</taxon>
        <taxon>Xanthobacteraceae</taxon>
        <taxon>Labrys</taxon>
    </lineage>
</organism>
<accession>A0ABU0JIR6</accession>
<keyword evidence="8 10" id="KW-0472">Membrane</keyword>
<dbReference type="Pfam" id="PF03471">
    <property type="entry name" value="CorC_HlyC"/>
    <property type="match status" value="1"/>
</dbReference>
<dbReference type="PANTHER" id="PTHR22777:SF32">
    <property type="entry name" value="UPF0053 INNER MEMBRANE PROTEIN YFJD"/>
    <property type="match status" value="1"/>
</dbReference>
<dbReference type="Gene3D" id="3.10.580.10">
    <property type="entry name" value="CBS-domain"/>
    <property type="match status" value="1"/>
</dbReference>
<evidence type="ECO:0000256" key="7">
    <source>
        <dbReference type="ARBA" id="ARBA00023122"/>
    </source>
</evidence>
<evidence type="ECO:0000256" key="11">
    <source>
        <dbReference type="SAM" id="Phobius"/>
    </source>
</evidence>
<keyword evidence="5" id="KW-0677">Repeat</keyword>
<evidence type="ECO:0000256" key="6">
    <source>
        <dbReference type="ARBA" id="ARBA00022989"/>
    </source>
</evidence>
<dbReference type="PROSITE" id="PS51846">
    <property type="entry name" value="CNNM"/>
    <property type="match status" value="1"/>
</dbReference>
<feature type="domain" description="CBS" evidence="12">
    <location>
        <begin position="209"/>
        <end position="269"/>
    </location>
</feature>
<dbReference type="InterPro" id="IPR044751">
    <property type="entry name" value="Ion_transp-like_CBS"/>
</dbReference>
<feature type="transmembrane region" description="Helical" evidence="11">
    <location>
        <begin position="123"/>
        <end position="149"/>
    </location>
</feature>
<dbReference type="InterPro" id="IPR036318">
    <property type="entry name" value="FAD-bd_PCMH-like_sf"/>
</dbReference>
<dbReference type="RefSeq" id="WP_307283307.1">
    <property type="nucleotide sequence ID" value="NZ_JAUSVX010000020.1"/>
</dbReference>
<dbReference type="Gene3D" id="3.30.465.10">
    <property type="match status" value="1"/>
</dbReference>
<dbReference type="CDD" id="cd04590">
    <property type="entry name" value="CBS_pair_CorC_HlyC_assoc"/>
    <property type="match status" value="1"/>
</dbReference>
<dbReference type="SUPFAM" id="SSF54631">
    <property type="entry name" value="CBS-domain pair"/>
    <property type="match status" value="1"/>
</dbReference>
<comment type="subcellular location">
    <subcellularLocation>
        <location evidence="1">Cell membrane</location>
        <topology evidence="1">Multi-pass membrane protein</topology>
    </subcellularLocation>
</comment>
<dbReference type="InterPro" id="IPR016169">
    <property type="entry name" value="FAD-bd_PCMH_sub2"/>
</dbReference>
<dbReference type="InterPro" id="IPR046342">
    <property type="entry name" value="CBS_dom_sf"/>
</dbReference>
<dbReference type="EMBL" id="JAUSVX010000020">
    <property type="protein sequence ID" value="MDQ0474162.1"/>
    <property type="molecule type" value="Genomic_DNA"/>
</dbReference>
<keyword evidence="7 9" id="KW-0129">CBS domain</keyword>
<evidence type="ECO:0000256" key="8">
    <source>
        <dbReference type="ARBA" id="ARBA00023136"/>
    </source>
</evidence>
<gene>
    <name evidence="14" type="ORF">QO011_007201</name>
</gene>
<feature type="transmembrane region" description="Helical" evidence="11">
    <location>
        <begin position="63"/>
        <end position="85"/>
    </location>
</feature>
<keyword evidence="6 10" id="KW-1133">Transmembrane helix</keyword>
<dbReference type="InterPro" id="IPR002550">
    <property type="entry name" value="CNNM"/>
</dbReference>
<dbReference type="SMART" id="SM01091">
    <property type="entry name" value="CorC_HlyC"/>
    <property type="match status" value="1"/>
</dbReference>
<proteinExistence type="inferred from homology"/>
<dbReference type="PANTHER" id="PTHR22777">
    <property type="entry name" value="HEMOLYSIN-RELATED"/>
    <property type="match status" value="1"/>
</dbReference>
<evidence type="ECO:0000259" key="12">
    <source>
        <dbReference type="PROSITE" id="PS51371"/>
    </source>
</evidence>
<sequence>MTAETWLSATLVFLLLAAGFFFAGSETALTAASRARLLALEKAGSRRARVVNRLLELREAMIGSLLIGTAIVNTAAAALTTSVLVDVFGNVGVIYATGGISVMTIIFVEVLPKTLALNYPERFALAVGFPVRLIVWLLRPFTTAVNWLVRGTLRLFGFRIGKDTALLSAAEELRGTVDLLHREGSVEKADRDMLGGLLDLQELTVADVMVHRTKVFAVDLGQDAARIVREVLAAPYTRVPVWRGKPDNIVGVIHAKDLLRALDAADNDAARIDPEEIALPAWFVPDSTTLDDQLRSFRRRKMHFAFVVDEYGVVQGVVTLEDIIEEIVGDIADEHDVAVSGVRPQADGAVNVDGSVPIRDLNRAMDWTLPDEGATTVAGLVIHEARQIPEAGQTFTFHGFRFQVLRKQKNRITSLRITPVERTLPDARKT</sequence>